<evidence type="ECO:0000256" key="1">
    <source>
        <dbReference type="SAM" id="Coils"/>
    </source>
</evidence>
<feature type="coiled-coil region" evidence="1">
    <location>
        <begin position="226"/>
        <end position="260"/>
    </location>
</feature>
<keyword evidence="3" id="KW-1185">Reference proteome</keyword>
<dbReference type="GeneTree" id="ENSGT00940000169243"/>
<dbReference type="Ensembl" id="ENSEBUT00000019358.1">
    <property type="protein sequence ID" value="ENSEBUP00000018782.1"/>
    <property type="gene ID" value="ENSEBUG00000011714.1"/>
</dbReference>
<reference evidence="2" key="1">
    <citation type="submission" date="2025-05" db="UniProtKB">
        <authorList>
            <consortium name="Ensembl"/>
        </authorList>
    </citation>
    <scope>IDENTIFICATION</scope>
</reference>
<name>A0A8C4QPW3_EPTBU</name>
<organism evidence="2 3">
    <name type="scientific">Eptatretus burgeri</name>
    <name type="common">Inshore hagfish</name>
    <dbReference type="NCBI Taxonomy" id="7764"/>
    <lineage>
        <taxon>Eukaryota</taxon>
        <taxon>Metazoa</taxon>
        <taxon>Chordata</taxon>
        <taxon>Craniata</taxon>
        <taxon>Vertebrata</taxon>
        <taxon>Cyclostomata</taxon>
        <taxon>Myxini</taxon>
        <taxon>Myxiniformes</taxon>
        <taxon>Myxinidae</taxon>
        <taxon>Eptatretinae</taxon>
        <taxon>Eptatretus</taxon>
    </lineage>
</organism>
<sequence length="316" mass="36382">MRPFAFVPTAVTFFPPTLRFKQNVLLAGMVMQLKLKDKQGASVGESRGVLWEGRQNDCNNKTKCKSRNDENVNGHSQPWAFKARESLCCERYVKINEDKGNRGVNVEGQRCSENGKAIQRSCKDDGVLASQMCKTGQHQHDDAFAAKVAQSELKDKLTAETLRMSELIQNVTSDLKQRQQQLKDTQDLGKQIEEMLQGKRIKFEHVVDMALNLLKRELGEKNRINIYWLEDHIRDLKQEMEQLQRVEFNLKSTLNKLENTSLTQDHSDLLDRLECVKHIHTNLLEQPSMLDFSVEEETLDSIIQLNKNLLEELLSE</sequence>
<keyword evidence="1" id="KW-0175">Coiled coil</keyword>
<evidence type="ECO:0000313" key="2">
    <source>
        <dbReference type="Ensembl" id="ENSEBUP00000018769.1"/>
    </source>
</evidence>
<proteinExistence type="predicted"/>
<dbReference type="Ensembl" id="ENSEBUT00000019345.1">
    <property type="protein sequence ID" value="ENSEBUP00000018769.1"/>
    <property type="gene ID" value="ENSEBUG00000011714.1"/>
</dbReference>
<accession>A0A8C4QPW3</accession>
<evidence type="ECO:0000313" key="3">
    <source>
        <dbReference type="Proteomes" id="UP000694388"/>
    </source>
</evidence>
<dbReference type="AlphaFoldDB" id="A0A8C4QPW3"/>
<protein>
    <submittedName>
        <fullName evidence="2">Uncharacterized protein</fullName>
    </submittedName>
</protein>
<dbReference type="Proteomes" id="UP000694388">
    <property type="component" value="Unplaced"/>
</dbReference>